<dbReference type="Gene3D" id="3.10.450.50">
    <property type="match status" value="1"/>
</dbReference>
<gene>
    <name evidence="2" type="ORF">IQ266_27480</name>
</gene>
<feature type="non-terminal residue" evidence="2">
    <location>
        <position position="1"/>
    </location>
</feature>
<evidence type="ECO:0000313" key="3">
    <source>
        <dbReference type="Proteomes" id="UP000625316"/>
    </source>
</evidence>
<dbReference type="EMBL" id="JADEXQ010000215">
    <property type="protein sequence ID" value="MBE9033477.1"/>
    <property type="molecule type" value="Genomic_DNA"/>
</dbReference>
<evidence type="ECO:0000259" key="1">
    <source>
        <dbReference type="Pfam" id="PF12680"/>
    </source>
</evidence>
<dbReference type="InterPro" id="IPR032710">
    <property type="entry name" value="NTF2-like_dom_sf"/>
</dbReference>
<dbReference type="Pfam" id="PF12680">
    <property type="entry name" value="SnoaL_2"/>
    <property type="match status" value="1"/>
</dbReference>
<feature type="domain" description="SnoaL-like" evidence="1">
    <location>
        <begin position="3"/>
        <end position="91"/>
    </location>
</feature>
<keyword evidence="3" id="KW-1185">Reference proteome</keyword>
<protein>
    <submittedName>
        <fullName evidence="2">Nuclear transport factor 2 family protein</fullName>
    </submittedName>
</protein>
<proteinExistence type="predicted"/>
<organism evidence="2 3">
    <name type="scientific">Romeriopsis navalis LEGE 11480</name>
    <dbReference type="NCBI Taxonomy" id="2777977"/>
    <lineage>
        <taxon>Bacteria</taxon>
        <taxon>Bacillati</taxon>
        <taxon>Cyanobacteriota</taxon>
        <taxon>Cyanophyceae</taxon>
        <taxon>Leptolyngbyales</taxon>
        <taxon>Leptolyngbyaceae</taxon>
        <taxon>Romeriopsis</taxon>
        <taxon>Romeriopsis navalis</taxon>
    </lineage>
</organism>
<dbReference type="InterPro" id="IPR037401">
    <property type="entry name" value="SnoaL-like"/>
</dbReference>
<evidence type="ECO:0000313" key="2">
    <source>
        <dbReference type="EMBL" id="MBE9033477.1"/>
    </source>
</evidence>
<dbReference type="Proteomes" id="UP000625316">
    <property type="component" value="Unassembled WGS sequence"/>
</dbReference>
<dbReference type="SUPFAM" id="SSF54427">
    <property type="entry name" value="NTF2-like"/>
    <property type="match status" value="1"/>
</dbReference>
<name>A0A928VTM3_9CYAN</name>
<comment type="caution">
    <text evidence="2">The sequence shown here is derived from an EMBL/GenBank/DDBJ whole genome shotgun (WGS) entry which is preliminary data.</text>
</comment>
<dbReference type="AlphaFoldDB" id="A0A928VTM3"/>
<reference evidence="2" key="1">
    <citation type="submission" date="2020-10" db="EMBL/GenBank/DDBJ databases">
        <authorList>
            <person name="Castelo-Branco R."/>
            <person name="Eusebio N."/>
            <person name="Adriana R."/>
            <person name="Vieira A."/>
            <person name="Brugerolle De Fraissinette N."/>
            <person name="Rezende De Castro R."/>
            <person name="Schneider M.P."/>
            <person name="Vasconcelos V."/>
            <person name="Leao P.N."/>
        </authorList>
    </citation>
    <scope>NUCLEOTIDE SEQUENCE</scope>
    <source>
        <strain evidence="2">LEGE 11480</strain>
    </source>
</reference>
<dbReference type="RefSeq" id="WP_264328275.1">
    <property type="nucleotide sequence ID" value="NZ_JADEXQ010000215.1"/>
</dbReference>
<sequence>AGFLGRLHDEFSFWFPAGPFQGINHGKERAAEFFAVVRQLFPEGLELELVQVMSNATNVVFEVRSRGVMLGRPYENQAAIAFEIRDGLVVSYREYLGVVFQLG</sequence>
<accession>A0A928VTM3</accession>